<dbReference type="Proteomes" id="UP001501461">
    <property type="component" value="Unassembled WGS sequence"/>
</dbReference>
<dbReference type="EMBL" id="BAAAMN010000010">
    <property type="protein sequence ID" value="GAA2029148.1"/>
    <property type="molecule type" value="Genomic_DNA"/>
</dbReference>
<organism evidence="1 2">
    <name type="scientific">Yaniella flava</name>
    <dbReference type="NCBI Taxonomy" id="287930"/>
    <lineage>
        <taxon>Bacteria</taxon>
        <taxon>Bacillati</taxon>
        <taxon>Actinomycetota</taxon>
        <taxon>Actinomycetes</taxon>
        <taxon>Micrococcales</taxon>
        <taxon>Micrococcaceae</taxon>
        <taxon>Yaniella</taxon>
    </lineage>
</organism>
<evidence type="ECO:0008006" key="3">
    <source>
        <dbReference type="Google" id="ProtNLM"/>
    </source>
</evidence>
<reference evidence="2" key="1">
    <citation type="journal article" date="2019" name="Int. J. Syst. Evol. Microbiol.">
        <title>The Global Catalogue of Microorganisms (GCM) 10K type strain sequencing project: providing services to taxonomists for standard genome sequencing and annotation.</title>
        <authorList>
            <consortium name="The Broad Institute Genomics Platform"/>
            <consortium name="The Broad Institute Genome Sequencing Center for Infectious Disease"/>
            <person name="Wu L."/>
            <person name="Ma J."/>
        </authorList>
    </citation>
    <scope>NUCLEOTIDE SEQUENCE [LARGE SCALE GENOMIC DNA]</scope>
    <source>
        <strain evidence="2">JCM 13595</strain>
    </source>
</reference>
<evidence type="ECO:0000313" key="1">
    <source>
        <dbReference type="EMBL" id="GAA2029148.1"/>
    </source>
</evidence>
<proteinExistence type="predicted"/>
<comment type="caution">
    <text evidence="1">The sequence shown here is derived from an EMBL/GenBank/DDBJ whole genome shotgun (WGS) entry which is preliminary data.</text>
</comment>
<protein>
    <recommendedName>
        <fullName evidence="3">Abi-like protein</fullName>
    </recommendedName>
</protein>
<dbReference type="RefSeq" id="WP_343956139.1">
    <property type="nucleotide sequence ID" value="NZ_BAAAMN010000010.1"/>
</dbReference>
<evidence type="ECO:0000313" key="2">
    <source>
        <dbReference type="Proteomes" id="UP001501461"/>
    </source>
</evidence>
<sequence>MNESGVEALQFAFPYISDADGAITFWRVTDLRRLRNRLSHLEPIFDEDLPFLMREAFGLMKSIEPVVADWASNFNRIPDLLKARPY</sequence>
<keyword evidence="2" id="KW-1185">Reference proteome</keyword>
<accession>A0ABP5FNF1</accession>
<gene>
    <name evidence="1" type="ORF">GCM10009720_06270</name>
</gene>
<name>A0ABP5FNF1_9MICC</name>